<reference evidence="15" key="1">
    <citation type="journal article" date="2019" name="Toxins">
        <title>Detection of Abrin-Like and Prepropulchellin-Like Toxin Genes and Transcripts Using Whole Genome Sequencing and Full-Length Transcript Sequencing of Abrus precatorius.</title>
        <authorList>
            <person name="Hovde B.T."/>
            <person name="Daligault H.E."/>
            <person name="Hanschen E.R."/>
            <person name="Kunde Y.A."/>
            <person name="Johnson M.B."/>
            <person name="Starkenburg S.R."/>
            <person name="Johnson S.L."/>
        </authorList>
    </citation>
    <scope>NUCLEOTIDE SEQUENCE [LARGE SCALE GENOMIC DNA]</scope>
</reference>
<feature type="signal peptide" evidence="13">
    <location>
        <begin position="1"/>
        <end position="24"/>
    </location>
</feature>
<dbReference type="PANTHER" id="PTHR48061:SF2">
    <property type="entry name" value="RECEPTOR LIKE PROTEIN 30-LIKE"/>
    <property type="match status" value="1"/>
</dbReference>
<dbReference type="Pfam" id="PF08263">
    <property type="entry name" value="LRRNT_2"/>
    <property type="match status" value="1"/>
</dbReference>
<evidence type="ECO:0000313" key="16">
    <source>
        <dbReference type="RefSeq" id="XP_027368607.1"/>
    </source>
</evidence>
<dbReference type="InterPro" id="IPR032675">
    <property type="entry name" value="LRR_dom_sf"/>
</dbReference>
<feature type="transmembrane region" description="Helical" evidence="12">
    <location>
        <begin position="902"/>
        <end position="922"/>
    </location>
</feature>
<dbReference type="Proteomes" id="UP000694853">
    <property type="component" value="Unplaced"/>
</dbReference>
<feature type="domain" description="Leucine-rich repeat-containing N-terminal plant-type" evidence="14">
    <location>
        <begin position="28"/>
        <end position="83"/>
    </location>
</feature>
<evidence type="ECO:0000256" key="4">
    <source>
        <dbReference type="ARBA" id="ARBA00022614"/>
    </source>
</evidence>
<keyword evidence="3" id="KW-1003">Cell membrane</keyword>
<dbReference type="InterPro" id="IPR013210">
    <property type="entry name" value="LRR_N_plant-typ"/>
</dbReference>
<dbReference type="SMART" id="SM00365">
    <property type="entry name" value="LRR_SD22"/>
    <property type="match status" value="6"/>
</dbReference>
<dbReference type="RefSeq" id="XP_027368607.1">
    <property type="nucleotide sequence ID" value="XM_027512806.1"/>
</dbReference>
<keyword evidence="11" id="KW-0325">Glycoprotein</keyword>
<protein>
    <submittedName>
        <fullName evidence="16">Receptor-like protein 9DC3</fullName>
    </submittedName>
</protein>
<dbReference type="GO" id="GO:0005886">
    <property type="term" value="C:plasma membrane"/>
    <property type="evidence" value="ECO:0007669"/>
    <property type="project" value="UniProtKB-SubCell"/>
</dbReference>
<dbReference type="Pfam" id="PF13855">
    <property type="entry name" value="LRR_8"/>
    <property type="match status" value="4"/>
</dbReference>
<dbReference type="GeneID" id="113874586"/>
<dbReference type="PANTHER" id="PTHR48061">
    <property type="entry name" value="LEUCINE-RICH REPEAT RECEPTOR PROTEIN KINASE EMS1-LIKE-RELATED"/>
    <property type="match status" value="1"/>
</dbReference>
<comment type="similarity">
    <text evidence="2">Belongs to the RLP family.</text>
</comment>
<evidence type="ECO:0000256" key="12">
    <source>
        <dbReference type="SAM" id="Phobius"/>
    </source>
</evidence>
<evidence type="ECO:0000256" key="9">
    <source>
        <dbReference type="ARBA" id="ARBA00023136"/>
    </source>
</evidence>
<proteinExistence type="inferred from homology"/>
<dbReference type="KEGG" id="aprc:113874586"/>
<dbReference type="InterPro" id="IPR003591">
    <property type="entry name" value="Leu-rich_rpt_typical-subtyp"/>
</dbReference>
<evidence type="ECO:0000313" key="15">
    <source>
        <dbReference type="Proteomes" id="UP000694853"/>
    </source>
</evidence>
<evidence type="ECO:0000256" key="2">
    <source>
        <dbReference type="ARBA" id="ARBA00009592"/>
    </source>
</evidence>
<evidence type="ECO:0000256" key="13">
    <source>
        <dbReference type="SAM" id="SignalP"/>
    </source>
</evidence>
<keyword evidence="8 12" id="KW-1133">Transmembrane helix</keyword>
<comment type="subcellular location">
    <subcellularLocation>
        <location evidence="1">Cell membrane</location>
        <topology evidence="1">Single-pass type I membrane protein</topology>
    </subcellularLocation>
</comment>
<dbReference type="PROSITE" id="PS51450">
    <property type="entry name" value="LRR"/>
    <property type="match status" value="1"/>
</dbReference>
<dbReference type="InterPro" id="IPR046956">
    <property type="entry name" value="RLP23-like"/>
</dbReference>
<evidence type="ECO:0000256" key="8">
    <source>
        <dbReference type="ARBA" id="ARBA00022989"/>
    </source>
</evidence>
<dbReference type="OrthoDB" id="1428163at2759"/>
<dbReference type="InterPro" id="IPR001611">
    <property type="entry name" value="Leu-rich_rpt"/>
</dbReference>
<evidence type="ECO:0000256" key="10">
    <source>
        <dbReference type="ARBA" id="ARBA00023170"/>
    </source>
</evidence>
<dbReference type="SUPFAM" id="SSF52047">
    <property type="entry name" value="RNI-like"/>
    <property type="match status" value="1"/>
</dbReference>
<dbReference type="SUPFAM" id="SSF52058">
    <property type="entry name" value="L domain-like"/>
    <property type="match status" value="2"/>
</dbReference>
<dbReference type="FunFam" id="3.80.10.10:FF:000213">
    <property type="entry name" value="Tyrosine-sulfated glycopeptide receptor 1"/>
    <property type="match status" value="1"/>
</dbReference>
<dbReference type="SMART" id="SM00369">
    <property type="entry name" value="LRR_TYP"/>
    <property type="match status" value="11"/>
</dbReference>
<dbReference type="AlphaFoldDB" id="A0A8B8MLX1"/>
<sequence length="947" mass="105821">MGLLLVVLHTCLHLLLTHFSPSHSLCHPHDSFALLQFKNSFNVNTTFYGDPLFFESPPQCLPYPKTKTWENETDCCSWLGVTCHPQSGHVIGLDLSCGGLVGRMNPNSTLFHLSHLQSLSLAHNDLHGSQFSSNFGGFGSLTYLNLSNSNVKGEIPSQISRMSKLTSLDLSLNYQLKWKQSTWERFLQNTTVLRELVLDQTDMSLISIRSLNLSSSLVTLGFGFSRLRENLTNDILLCLPSLQELDLSGNFDLRGQIPNLSCSAASVNVLDFSACQFEGSIPFSFSNFTHLTFLDLSDNNLRGGLPSSLSNLQHLIHLDLSGNEFSNQIPDVFGGLAKLETLGLSNNKLQGQIPFSLFDLTHLSLLDCSYNKLEGPLPNKITRFSNLTTLHLHHNLLNGTIPSWCLSFPSMVDLDMSYNQFTGHLSAISSYSVEFLFLCNNKLQGNIPKSIFSLVKLVGLCLSSNKLSGSVYFPLFSKLQNLESLSLSYNDHKLQIQCPLYFLPSLYIGVIFLPNWLLEMHTLYFLNLSHNLLTSLMDQFSNNYDLWFLDLSFNLLTSDISSSICNASSLQLLNLSYNNLTGIIPQCLTNLSSLSLLDLQMNKLHGTLPSNFSKEIEILNLNDNRLEGFLPQSLSNCTHLQVLNLGNNQIEDTFPYWLQSLPYLKVLILRANKLHGPIVSLKTKHQFPSLTIFDISSNNFSSSIPKAYIKNFKAMKNQKEENNDMQYMGIYLVGGRYIVSIDLTIKANSLKFVKIPKNFVNIDLSQKKFEGMIPDVIGELHALKGLNLSHNRLSGSIPQSLGNLTNLESLDLSSNMLTDRIPTELINLNFLEVLNLSQNHLVGEIPQGKQFNTFLNDSYEGNLGLCGLPLSITCSNNHEQHSSPLSILQHQQKFGFGWKPVAIGYGCGMVFGMGVGCCVLLIGKPEWLVRMVGGRPNKRVKRMTRMN</sequence>
<accession>A0A8B8MLX1</accession>
<name>A0A8B8MLX1_ABRPR</name>
<gene>
    <name evidence="16" type="primary">LOC113874586</name>
</gene>
<dbReference type="Pfam" id="PF00560">
    <property type="entry name" value="LRR_1"/>
    <property type="match status" value="2"/>
</dbReference>
<evidence type="ECO:0000256" key="5">
    <source>
        <dbReference type="ARBA" id="ARBA00022692"/>
    </source>
</evidence>
<evidence type="ECO:0000256" key="11">
    <source>
        <dbReference type="ARBA" id="ARBA00023180"/>
    </source>
</evidence>
<evidence type="ECO:0000259" key="14">
    <source>
        <dbReference type="Pfam" id="PF08263"/>
    </source>
</evidence>
<keyword evidence="4" id="KW-0433">Leucine-rich repeat</keyword>
<keyword evidence="5 12" id="KW-0812">Transmembrane</keyword>
<dbReference type="PRINTS" id="PR00019">
    <property type="entry name" value="LEURICHRPT"/>
</dbReference>
<dbReference type="FunFam" id="3.80.10.10:FF:000095">
    <property type="entry name" value="LRR receptor-like serine/threonine-protein kinase GSO1"/>
    <property type="match status" value="1"/>
</dbReference>
<evidence type="ECO:0000256" key="3">
    <source>
        <dbReference type="ARBA" id="ARBA00022475"/>
    </source>
</evidence>
<keyword evidence="15" id="KW-1185">Reference proteome</keyword>
<reference evidence="16" key="2">
    <citation type="submission" date="2025-08" db="UniProtKB">
        <authorList>
            <consortium name="RefSeq"/>
        </authorList>
    </citation>
    <scope>IDENTIFICATION</scope>
    <source>
        <tissue evidence="16">Young leaves</tissue>
    </source>
</reference>
<dbReference type="Gene3D" id="3.80.10.10">
    <property type="entry name" value="Ribonuclease Inhibitor"/>
    <property type="match status" value="3"/>
</dbReference>
<keyword evidence="7" id="KW-0677">Repeat</keyword>
<organism evidence="15 16">
    <name type="scientific">Abrus precatorius</name>
    <name type="common">Indian licorice</name>
    <name type="synonym">Glycine abrus</name>
    <dbReference type="NCBI Taxonomy" id="3816"/>
    <lineage>
        <taxon>Eukaryota</taxon>
        <taxon>Viridiplantae</taxon>
        <taxon>Streptophyta</taxon>
        <taxon>Embryophyta</taxon>
        <taxon>Tracheophyta</taxon>
        <taxon>Spermatophyta</taxon>
        <taxon>Magnoliopsida</taxon>
        <taxon>eudicotyledons</taxon>
        <taxon>Gunneridae</taxon>
        <taxon>Pentapetalae</taxon>
        <taxon>rosids</taxon>
        <taxon>fabids</taxon>
        <taxon>Fabales</taxon>
        <taxon>Fabaceae</taxon>
        <taxon>Papilionoideae</taxon>
        <taxon>50 kb inversion clade</taxon>
        <taxon>NPAAA clade</taxon>
        <taxon>indigoferoid/millettioid clade</taxon>
        <taxon>Abreae</taxon>
        <taxon>Abrus</taxon>
    </lineage>
</organism>
<evidence type="ECO:0000256" key="1">
    <source>
        <dbReference type="ARBA" id="ARBA00004251"/>
    </source>
</evidence>
<feature type="chain" id="PRO_5034732744" evidence="13">
    <location>
        <begin position="25"/>
        <end position="947"/>
    </location>
</feature>
<evidence type="ECO:0000256" key="7">
    <source>
        <dbReference type="ARBA" id="ARBA00022737"/>
    </source>
</evidence>
<keyword evidence="10" id="KW-0675">Receptor</keyword>
<keyword evidence="6 13" id="KW-0732">Signal</keyword>
<evidence type="ECO:0000256" key="6">
    <source>
        <dbReference type="ARBA" id="ARBA00022729"/>
    </source>
</evidence>
<keyword evidence="9 12" id="KW-0472">Membrane</keyword>